<dbReference type="PANTHER" id="PTHR40547:SF1">
    <property type="entry name" value="SLL0298 PROTEIN"/>
    <property type="match status" value="1"/>
</dbReference>
<keyword evidence="1" id="KW-0812">Transmembrane</keyword>
<dbReference type="Proteomes" id="UP000586093">
    <property type="component" value="Unassembled WGS sequence"/>
</dbReference>
<dbReference type="InterPro" id="IPR018639">
    <property type="entry name" value="DUF2062"/>
</dbReference>
<reference evidence="3 4" key="1">
    <citation type="submission" date="2020-08" db="EMBL/GenBank/DDBJ databases">
        <title>Aquariorum lacteus gen. nov., sp. nov., a new member of the family Comamonadaceae, isolated from freshwater aquarium.</title>
        <authorList>
            <person name="Chun S.-J."/>
        </authorList>
    </citation>
    <scope>NUCLEOTIDE SEQUENCE [LARGE SCALE GENOMIC DNA]</scope>
    <source>
        <strain evidence="3 4">SJAQ100</strain>
    </source>
</reference>
<sequence>MPDPIPPASLRQRLGAALRARLPRLPRLRREDLARLPLIGRLAAPLGRPALWQWRREPVARGAAIGAFFAFATPVAQIPAALLCALLFRLHLPTAALATFVNSPLTFGPVYYAAYLLGAWLLGLNPSAAEAEAAAAGVSGGPAWGERALALLSGSLVFAVLAALMAYALVQGGWAWALRRRARRIRALRQVDARARPRGGAGCA</sequence>
<evidence type="ECO:0000313" key="3">
    <source>
        <dbReference type="EMBL" id="MBB1161829.1"/>
    </source>
</evidence>
<evidence type="ECO:0000313" key="4">
    <source>
        <dbReference type="Proteomes" id="UP000586093"/>
    </source>
</evidence>
<comment type="caution">
    <text evidence="3">The sequence shown here is derived from an EMBL/GenBank/DDBJ whole genome shotgun (WGS) entry which is preliminary data.</text>
</comment>
<dbReference type="Pfam" id="PF09835">
    <property type="entry name" value="DUF2062"/>
    <property type="match status" value="1"/>
</dbReference>
<dbReference type="EMBL" id="JACIVI010000002">
    <property type="protein sequence ID" value="MBB1161829.1"/>
    <property type="molecule type" value="Genomic_DNA"/>
</dbReference>
<evidence type="ECO:0000259" key="2">
    <source>
        <dbReference type="Pfam" id="PF09835"/>
    </source>
</evidence>
<evidence type="ECO:0000256" key="1">
    <source>
        <dbReference type="SAM" id="Phobius"/>
    </source>
</evidence>
<gene>
    <name evidence="3" type="ORF">H4F90_07545</name>
</gene>
<feature type="transmembrane region" description="Helical" evidence="1">
    <location>
        <begin position="63"/>
        <end position="88"/>
    </location>
</feature>
<protein>
    <submittedName>
        <fullName evidence="3">DUF2062 domain-containing protein</fullName>
    </submittedName>
</protein>
<accession>A0A839HR92</accession>
<proteinExistence type="predicted"/>
<feature type="transmembrane region" description="Helical" evidence="1">
    <location>
        <begin position="95"/>
        <end position="117"/>
    </location>
</feature>
<name>A0A839HR92_9BURK</name>
<keyword evidence="1" id="KW-1133">Transmembrane helix</keyword>
<feature type="domain" description="DUF2062" evidence="2">
    <location>
        <begin position="46"/>
        <end position="182"/>
    </location>
</feature>
<keyword evidence="4" id="KW-1185">Reference proteome</keyword>
<dbReference type="PANTHER" id="PTHR40547">
    <property type="entry name" value="SLL0298 PROTEIN"/>
    <property type="match status" value="1"/>
</dbReference>
<dbReference type="AlphaFoldDB" id="A0A839HR92"/>
<organism evidence="3 4">
    <name type="scientific">Aquariibacter albus</name>
    <dbReference type="NCBI Taxonomy" id="2759899"/>
    <lineage>
        <taxon>Bacteria</taxon>
        <taxon>Pseudomonadati</taxon>
        <taxon>Pseudomonadota</taxon>
        <taxon>Betaproteobacteria</taxon>
        <taxon>Burkholderiales</taxon>
        <taxon>Sphaerotilaceae</taxon>
        <taxon>Aquariibacter</taxon>
    </lineage>
</organism>
<dbReference type="RefSeq" id="WP_182663149.1">
    <property type="nucleotide sequence ID" value="NZ_JACIVI010000002.1"/>
</dbReference>
<keyword evidence="1" id="KW-0472">Membrane</keyword>
<feature type="transmembrane region" description="Helical" evidence="1">
    <location>
        <begin position="156"/>
        <end position="178"/>
    </location>
</feature>